<evidence type="ECO:0000256" key="4">
    <source>
        <dbReference type="ARBA" id="ARBA00022490"/>
    </source>
</evidence>
<dbReference type="SUPFAM" id="SSF55821">
    <property type="entry name" value="YrdC/RibB"/>
    <property type="match status" value="1"/>
</dbReference>
<dbReference type="PANTHER" id="PTHR17490:SF16">
    <property type="entry name" value="THREONYLCARBAMOYL-AMP SYNTHASE"/>
    <property type="match status" value="1"/>
</dbReference>
<keyword evidence="14" id="KW-1185">Reference proteome</keyword>
<dbReference type="Pfam" id="PF01300">
    <property type="entry name" value="Sua5_yciO_yrdC"/>
    <property type="match status" value="1"/>
</dbReference>
<evidence type="ECO:0000256" key="9">
    <source>
        <dbReference type="ARBA" id="ARBA00022840"/>
    </source>
</evidence>
<evidence type="ECO:0000256" key="6">
    <source>
        <dbReference type="ARBA" id="ARBA00022694"/>
    </source>
</evidence>
<dbReference type="GO" id="GO:0006450">
    <property type="term" value="P:regulation of translational fidelity"/>
    <property type="evidence" value="ECO:0007669"/>
    <property type="project" value="TreeGrafter"/>
</dbReference>
<keyword evidence="7" id="KW-0548">Nucleotidyltransferase</keyword>
<gene>
    <name evidence="13" type="ORF">C2R22_18815</name>
</gene>
<accession>A0A2I8VNC8</accession>
<dbReference type="OrthoDB" id="39992at2157"/>
<keyword evidence="9" id="KW-0067">ATP-binding</keyword>
<dbReference type="Proteomes" id="UP000236584">
    <property type="component" value="Chromosome"/>
</dbReference>
<evidence type="ECO:0000313" key="14">
    <source>
        <dbReference type="Proteomes" id="UP000236584"/>
    </source>
</evidence>
<dbReference type="GeneID" id="35594189"/>
<evidence type="ECO:0000256" key="10">
    <source>
        <dbReference type="ARBA" id="ARBA00029774"/>
    </source>
</evidence>
<feature type="domain" description="YrdC-like" evidence="12">
    <location>
        <begin position="8"/>
        <end position="191"/>
    </location>
</feature>
<reference evidence="13 14" key="1">
    <citation type="submission" date="2018-01" db="EMBL/GenBank/DDBJ databases">
        <title>Complete genome sequence of Salinigranum rubrum GX10T, an extremely halophilic archaeon isolated from a marine solar saltern.</title>
        <authorList>
            <person name="Han S."/>
        </authorList>
    </citation>
    <scope>NUCLEOTIDE SEQUENCE [LARGE SCALE GENOMIC DNA]</scope>
    <source>
        <strain evidence="13 14">GX10</strain>
    </source>
</reference>
<dbReference type="Gene3D" id="3.90.870.10">
    <property type="entry name" value="DHBP synthase"/>
    <property type="match status" value="1"/>
</dbReference>
<dbReference type="InterPro" id="IPR050156">
    <property type="entry name" value="TC-AMP_synthase_SUA5"/>
</dbReference>
<evidence type="ECO:0000256" key="1">
    <source>
        <dbReference type="ARBA" id="ARBA00004496"/>
    </source>
</evidence>
<dbReference type="RefSeq" id="WP_103427131.1">
    <property type="nucleotide sequence ID" value="NZ_CP026309.1"/>
</dbReference>
<keyword evidence="8" id="KW-0547">Nucleotide-binding</keyword>
<dbReference type="InterPro" id="IPR017945">
    <property type="entry name" value="DHBP_synth_RibB-like_a/b_dom"/>
</dbReference>
<evidence type="ECO:0000256" key="11">
    <source>
        <dbReference type="ARBA" id="ARBA00048366"/>
    </source>
</evidence>
<evidence type="ECO:0000256" key="2">
    <source>
        <dbReference type="ARBA" id="ARBA00007663"/>
    </source>
</evidence>
<dbReference type="EC" id="2.7.7.87" evidence="3"/>
<evidence type="ECO:0000256" key="5">
    <source>
        <dbReference type="ARBA" id="ARBA00022679"/>
    </source>
</evidence>
<sequence>MSPDAPTDDRVAAAASAIADGDLVVYPTETVYGLGADASDSKAVERVFETKGRSRDKPLSLGVPDVETARRYARLTPLDERFVRAFLPGPVTVVVETDPSLPEALTAGRDRVGLRIPDHEVALALYRAAKPLPVTATSANRSGSGSVRRVDDLAPAVRDACAVVLDGGETPGTESTVVDPGRGVVHRRGAHADRVEAWLADHADDDHAGHDG</sequence>
<dbReference type="GO" id="GO:0005737">
    <property type="term" value="C:cytoplasm"/>
    <property type="evidence" value="ECO:0007669"/>
    <property type="project" value="UniProtKB-SubCell"/>
</dbReference>
<keyword evidence="5" id="KW-0808">Transferase</keyword>
<evidence type="ECO:0000313" key="13">
    <source>
        <dbReference type="EMBL" id="AUV83442.1"/>
    </source>
</evidence>
<keyword evidence="4" id="KW-0963">Cytoplasm</keyword>
<dbReference type="GO" id="GO:0003725">
    <property type="term" value="F:double-stranded RNA binding"/>
    <property type="evidence" value="ECO:0007669"/>
    <property type="project" value="InterPro"/>
</dbReference>
<organism evidence="13 14">
    <name type="scientific">Salinigranum rubrum</name>
    <dbReference type="NCBI Taxonomy" id="755307"/>
    <lineage>
        <taxon>Archaea</taxon>
        <taxon>Methanobacteriati</taxon>
        <taxon>Methanobacteriota</taxon>
        <taxon>Stenosarchaea group</taxon>
        <taxon>Halobacteria</taxon>
        <taxon>Halobacteriales</taxon>
        <taxon>Haloferacaceae</taxon>
        <taxon>Salinigranum</taxon>
    </lineage>
</organism>
<proteinExistence type="inferred from homology"/>
<dbReference type="GO" id="GO:0005524">
    <property type="term" value="F:ATP binding"/>
    <property type="evidence" value="ECO:0007669"/>
    <property type="project" value="UniProtKB-KW"/>
</dbReference>
<dbReference type="AlphaFoldDB" id="A0A2I8VNC8"/>
<keyword evidence="6" id="KW-0819">tRNA processing</keyword>
<name>A0A2I8VNC8_9EURY</name>
<dbReference type="PROSITE" id="PS51163">
    <property type="entry name" value="YRDC"/>
    <property type="match status" value="1"/>
</dbReference>
<comment type="similarity">
    <text evidence="2">Belongs to the SUA5 family.</text>
</comment>
<comment type="catalytic activity">
    <reaction evidence="11">
        <text>L-threonine + hydrogencarbonate + ATP = L-threonylcarbamoyladenylate + diphosphate + H2O</text>
        <dbReference type="Rhea" id="RHEA:36407"/>
        <dbReference type="ChEBI" id="CHEBI:15377"/>
        <dbReference type="ChEBI" id="CHEBI:17544"/>
        <dbReference type="ChEBI" id="CHEBI:30616"/>
        <dbReference type="ChEBI" id="CHEBI:33019"/>
        <dbReference type="ChEBI" id="CHEBI:57926"/>
        <dbReference type="ChEBI" id="CHEBI:73682"/>
        <dbReference type="EC" id="2.7.7.87"/>
    </reaction>
</comment>
<protein>
    <recommendedName>
        <fullName evidence="10">L-threonylcarbamoyladenylate synthase</fullName>
        <ecNumber evidence="3">2.7.7.87</ecNumber>
    </recommendedName>
    <alternativeName>
        <fullName evidence="10">L-threonylcarbamoyladenylate synthase</fullName>
    </alternativeName>
</protein>
<comment type="subcellular location">
    <subcellularLocation>
        <location evidence="1">Cytoplasm</location>
    </subcellularLocation>
</comment>
<dbReference type="PANTHER" id="PTHR17490">
    <property type="entry name" value="SUA5"/>
    <property type="match status" value="1"/>
</dbReference>
<dbReference type="GO" id="GO:0000049">
    <property type="term" value="F:tRNA binding"/>
    <property type="evidence" value="ECO:0007669"/>
    <property type="project" value="TreeGrafter"/>
</dbReference>
<dbReference type="GO" id="GO:0061710">
    <property type="term" value="F:L-threonylcarbamoyladenylate synthase"/>
    <property type="evidence" value="ECO:0007669"/>
    <property type="project" value="UniProtKB-EC"/>
</dbReference>
<evidence type="ECO:0000256" key="3">
    <source>
        <dbReference type="ARBA" id="ARBA00012584"/>
    </source>
</evidence>
<evidence type="ECO:0000256" key="8">
    <source>
        <dbReference type="ARBA" id="ARBA00022741"/>
    </source>
</evidence>
<dbReference type="KEGG" id="srub:C2R22_18815"/>
<dbReference type="GO" id="GO:0008033">
    <property type="term" value="P:tRNA processing"/>
    <property type="evidence" value="ECO:0007669"/>
    <property type="project" value="UniProtKB-KW"/>
</dbReference>
<evidence type="ECO:0000256" key="7">
    <source>
        <dbReference type="ARBA" id="ARBA00022695"/>
    </source>
</evidence>
<dbReference type="InterPro" id="IPR006070">
    <property type="entry name" value="Sua5-like_dom"/>
</dbReference>
<dbReference type="EMBL" id="CP026309">
    <property type="protein sequence ID" value="AUV83442.1"/>
    <property type="molecule type" value="Genomic_DNA"/>
</dbReference>
<dbReference type="NCBIfam" id="TIGR00057">
    <property type="entry name" value="L-threonylcarbamoyladenylate synthase"/>
    <property type="match status" value="1"/>
</dbReference>
<evidence type="ECO:0000259" key="12">
    <source>
        <dbReference type="PROSITE" id="PS51163"/>
    </source>
</evidence>